<evidence type="ECO:0000313" key="2">
    <source>
        <dbReference type="EMBL" id="OAQ27295.1"/>
    </source>
</evidence>
<proteinExistence type="predicted"/>
<gene>
    <name evidence="2" type="ORF">K457DRAFT_127470</name>
</gene>
<dbReference type="EMBL" id="KV442058">
    <property type="protein sequence ID" value="OAQ27295.1"/>
    <property type="molecule type" value="Genomic_DNA"/>
</dbReference>
<feature type="region of interest" description="Disordered" evidence="1">
    <location>
        <begin position="100"/>
        <end position="128"/>
    </location>
</feature>
<organism evidence="2 3">
    <name type="scientific">Linnemannia elongata AG-77</name>
    <dbReference type="NCBI Taxonomy" id="1314771"/>
    <lineage>
        <taxon>Eukaryota</taxon>
        <taxon>Fungi</taxon>
        <taxon>Fungi incertae sedis</taxon>
        <taxon>Mucoromycota</taxon>
        <taxon>Mortierellomycotina</taxon>
        <taxon>Mortierellomycetes</taxon>
        <taxon>Mortierellales</taxon>
        <taxon>Mortierellaceae</taxon>
        <taxon>Linnemannia</taxon>
    </lineage>
</organism>
<dbReference type="AlphaFoldDB" id="A0A197JQ45"/>
<accession>A0A197JQ45</accession>
<reference evidence="2 3" key="1">
    <citation type="submission" date="2016-05" db="EMBL/GenBank/DDBJ databases">
        <title>Genome sequencing reveals origins of a unique bacterial endosymbiosis in the earliest lineages of terrestrial Fungi.</title>
        <authorList>
            <consortium name="DOE Joint Genome Institute"/>
            <person name="Uehling J."/>
            <person name="Gryganskyi A."/>
            <person name="Hameed K."/>
            <person name="Tschaplinski T."/>
            <person name="Misztal P."/>
            <person name="Wu S."/>
            <person name="Desiro A."/>
            <person name="Vande Pol N."/>
            <person name="Du Z.-Y."/>
            <person name="Zienkiewicz A."/>
            <person name="Zienkiewicz K."/>
            <person name="Morin E."/>
            <person name="Tisserant E."/>
            <person name="Splivallo R."/>
            <person name="Hainaut M."/>
            <person name="Henrissat B."/>
            <person name="Ohm R."/>
            <person name="Kuo A."/>
            <person name="Yan J."/>
            <person name="Lipzen A."/>
            <person name="Nolan M."/>
            <person name="Labutti K."/>
            <person name="Barry K."/>
            <person name="Goldstein A."/>
            <person name="Labbe J."/>
            <person name="Schadt C."/>
            <person name="Tuskan G."/>
            <person name="Grigoriev I."/>
            <person name="Martin F."/>
            <person name="Vilgalys R."/>
            <person name="Bonito G."/>
        </authorList>
    </citation>
    <scope>NUCLEOTIDE SEQUENCE [LARGE SCALE GENOMIC DNA]</scope>
    <source>
        <strain evidence="2 3">AG-77</strain>
    </source>
</reference>
<evidence type="ECO:0000256" key="1">
    <source>
        <dbReference type="SAM" id="MobiDB-lite"/>
    </source>
</evidence>
<evidence type="ECO:0000313" key="3">
    <source>
        <dbReference type="Proteomes" id="UP000078512"/>
    </source>
</evidence>
<keyword evidence="3" id="KW-1185">Reference proteome</keyword>
<dbReference type="Proteomes" id="UP000078512">
    <property type="component" value="Unassembled WGS sequence"/>
</dbReference>
<protein>
    <submittedName>
        <fullName evidence="2">Uncharacterized protein</fullName>
    </submittedName>
</protein>
<name>A0A197JQ45_9FUNG</name>
<sequence>MTVLRLQREIANKVGMEGTNIYHSHIFHSPTLFPSSPPNPQSSLTTAATVSLKGQHLEPLTPTSPEFLQYQGIFGTHNLFKLYKISTVERIPGQDSIPLASESRHLLRPPRHGHSAMFPGHPPQLVDS</sequence>